<comment type="caution">
    <text evidence="8">The sequence shown here is derived from an EMBL/GenBank/DDBJ whole genome shotgun (WGS) entry which is preliminary data.</text>
</comment>
<dbReference type="PANTHER" id="PTHR43619:SF2">
    <property type="entry name" value="S-ADENOSYL-L-METHIONINE-DEPENDENT METHYLTRANSFERASES SUPERFAMILY PROTEIN"/>
    <property type="match status" value="1"/>
</dbReference>
<dbReference type="SUPFAM" id="SSF53335">
    <property type="entry name" value="S-adenosyl-L-methionine-dependent methyltransferases"/>
    <property type="match status" value="1"/>
</dbReference>
<dbReference type="Pfam" id="PF04072">
    <property type="entry name" value="LCM"/>
    <property type="match status" value="1"/>
</dbReference>
<sequence length="327" mass="36263">MRMGLTRGVLVPVVFRIVQVVLLPPAVLGYLLWVVRLLLHTRRTGVSATVLASVYTRWMQHRLGTRPDGPCDRLMAVLPNVSPWGLRLATNPTLVAHRLTGYVPRIYRYPYPGVPPIHHQPAARTTFFDQALAPRLGDQVVVLGAGLDTRGYLRPMRCFEIDTPRSQAFKREALRRAGVDTAGVVFVPADFEKDDWLERLVEAGFDPGRPSFFLWESVTMYLDRQAVEKTLRGIAGLGGTVAFDYFSSAALEDGALIMRYARTAVRIVGEPFTFGIDTTPPARTRAAAFLESCGLTLVEHRAFGRESARRAVPAAFVIARSSSGRSR</sequence>
<keyword evidence="9" id="KW-1185">Reference proteome</keyword>
<evidence type="ECO:0000256" key="4">
    <source>
        <dbReference type="ARBA" id="ARBA00022679"/>
    </source>
</evidence>
<evidence type="ECO:0000256" key="2">
    <source>
        <dbReference type="ARBA" id="ARBA00008138"/>
    </source>
</evidence>
<reference evidence="8 9" key="1">
    <citation type="journal article" date="2019" name="Int. J. Syst. Evol. Microbiol.">
        <title>The Global Catalogue of Microorganisms (GCM) 10K type strain sequencing project: providing services to taxonomists for standard genome sequencing and annotation.</title>
        <authorList>
            <consortium name="The Broad Institute Genomics Platform"/>
            <consortium name="The Broad Institute Genome Sequencing Center for Infectious Disease"/>
            <person name="Wu L."/>
            <person name="Ma J."/>
        </authorList>
    </citation>
    <scope>NUCLEOTIDE SEQUENCE [LARGE SCALE GENOMIC DNA]</scope>
    <source>
        <strain evidence="8 9">JCM 6835</strain>
    </source>
</reference>
<keyword evidence="4" id="KW-0808">Transferase</keyword>
<name>A0ABN3RIT8_9ACTN</name>
<dbReference type="Gene3D" id="3.40.50.150">
    <property type="entry name" value="Vaccinia Virus protein VP39"/>
    <property type="match status" value="1"/>
</dbReference>
<dbReference type="NCBIfam" id="TIGR00027">
    <property type="entry name" value="mthyl_TIGR00027"/>
    <property type="match status" value="1"/>
</dbReference>
<protein>
    <recommendedName>
        <fullName evidence="6">S-adenosyl-L-methionine-dependent methyltransferase</fullName>
        <ecNumber evidence="6">2.1.1.-</ecNumber>
    </recommendedName>
</protein>
<keyword evidence="7" id="KW-1133">Transmembrane helix</keyword>
<evidence type="ECO:0000256" key="1">
    <source>
        <dbReference type="ARBA" id="ARBA00003907"/>
    </source>
</evidence>
<dbReference type="InterPro" id="IPR011610">
    <property type="entry name" value="SAM_mthyl_Trfase_ML2640-like"/>
</dbReference>
<keyword evidence="7" id="KW-0472">Membrane</keyword>
<dbReference type="EMBL" id="BAAATE010000004">
    <property type="protein sequence ID" value="GAA2653314.1"/>
    <property type="molecule type" value="Genomic_DNA"/>
</dbReference>
<evidence type="ECO:0000256" key="5">
    <source>
        <dbReference type="ARBA" id="ARBA00022691"/>
    </source>
</evidence>
<accession>A0ABN3RIT8</accession>
<evidence type="ECO:0000256" key="3">
    <source>
        <dbReference type="ARBA" id="ARBA00022603"/>
    </source>
</evidence>
<dbReference type="Proteomes" id="UP001501666">
    <property type="component" value="Unassembled WGS sequence"/>
</dbReference>
<dbReference type="PANTHER" id="PTHR43619">
    <property type="entry name" value="S-ADENOSYL-L-METHIONINE-DEPENDENT METHYLTRANSFERASE YKTD-RELATED"/>
    <property type="match status" value="1"/>
</dbReference>
<keyword evidence="5 6" id="KW-0949">S-adenosyl-L-methionine</keyword>
<evidence type="ECO:0000313" key="9">
    <source>
        <dbReference type="Proteomes" id="UP001501666"/>
    </source>
</evidence>
<organism evidence="8 9">
    <name type="scientific">Nonomuraea recticatena</name>
    <dbReference type="NCBI Taxonomy" id="46178"/>
    <lineage>
        <taxon>Bacteria</taxon>
        <taxon>Bacillati</taxon>
        <taxon>Actinomycetota</taxon>
        <taxon>Actinomycetes</taxon>
        <taxon>Streptosporangiales</taxon>
        <taxon>Streptosporangiaceae</taxon>
        <taxon>Nonomuraea</taxon>
    </lineage>
</organism>
<comment type="function">
    <text evidence="1 6">Exhibits S-adenosyl-L-methionine-dependent methyltransferase activity.</text>
</comment>
<gene>
    <name evidence="8" type="ORF">GCM10010412_021260</name>
</gene>
<keyword evidence="7" id="KW-0812">Transmembrane</keyword>
<evidence type="ECO:0000256" key="6">
    <source>
        <dbReference type="RuleBase" id="RU362030"/>
    </source>
</evidence>
<dbReference type="EC" id="2.1.1.-" evidence="6"/>
<keyword evidence="3 6" id="KW-0489">Methyltransferase</keyword>
<comment type="similarity">
    <text evidence="2 6">Belongs to the UPF0677 family.</text>
</comment>
<proteinExistence type="inferred from homology"/>
<evidence type="ECO:0000313" key="8">
    <source>
        <dbReference type="EMBL" id="GAA2653314.1"/>
    </source>
</evidence>
<feature type="transmembrane region" description="Helical" evidence="7">
    <location>
        <begin position="13"/>
        <end position="35"/>
    </location>
</feature>
<dbReference type="InterPro" id="IPR029063">
    <property type="entry name" value="SAM-dependent_MTases_sf"/>
</dbReference>
<dbReference type="InterPro" id="IPR007213">
    <property type="entry name" value="Ppm1/Ppm2/Tcmp"/>
</dbReference>
<evidence type="ECO:0000256" key="7">
    <source>
        <dbReference type="SAM" id="Phobius"/>
    </source>
</evidence>